<protein>
    <submittedName>
        <fullName evidence="2">SAM-dependent methyltransferase</fullName>
    </submittedName>
</protein>
<organism evidence="2 3">
    <name type="scientific">Streptomyces pseudogriseolus</name>
    <name type="common">Streptomyces gancidicus</name>
    <name type="synonym">Streptomyces rubiginosus</name>
    <dbReference type="NCBI Taxonomy" id="36817"/>
    <lineage>
        <taxon>Bacteria</taxon>
        <taxon>Bacillati</taxon>
        <taxon>Actinomycetota</taxon>
        <taxon>Actinomycetes</taxon>
        <taxon>Kitasatosporales</taxon>
        <taxon>Streptomycetaceae</taxon>
        <taxon>Streptomyces</taxon>
        <taxon>Streptomyces pseudogriseolus group</taxon>
    </lineage>
</organism>
<evidence type="ECO:0000313" key="2">
    <source>
        <dbReference type="EMBL" id="GGS40983.1"/>
    </source>
</evidence>
<dbReference type="GO" id="GO:0032259">
    <property type="term" value="P:methylation"/>
    <property type="evidence" value="ECO:0007669"/>
    <property type="project" value="UniProtKB-KW"/>
</dbReference>
<evidence type="ECO:0000259" key="1">
    <source>
        <dbReference type="Pfam" id="PF13649"/>
    </source>
</evidence>
<reference evidence="3" key="1">
    <citation type="journal article" date="2019" name="Int. J. Syst. Evol. Microbiol.">
        <title>The Global Catalogue of Microorganisms (GCM) 10K type strain sequencing project: providing services to taxonomists for standard genome sequencing and annotation.</title>
        <authorList>
            <consortium name="The Broad Institute Genomics Platform"/>
            <consortium name="The Broad Institute Genome Sequencing Center for Infectious Disease"/>
            <person name="Wu L."/>
            <person name="Ma J."/>
        </authorList>
    </citation>
    <scope>NUCLEOTIDE SEQUENCE [LARGE SCALE GENOMIC DNA]</scope>
    <source>
        <strain evidence="3">JCM 4416</strain>
    </source>
</reference>
<accession>A0ABQ2SVI8</accession>
<feature type="domain" description="Methyltransferase" evidence="1">
    <location>
        <begin position="80"/>
        <end position="173"/>
    </location>
</feature>
<comment type="caution">
    <text evidence="2">The sequence shown here is derived from an EMBL/GenBank/DDBJ whole genome shotgun (WGS) entry which is preliminary data.</text>
</comment>
<dbReference type="CDD" id="cd02440">
    <property type="entry name" value="AdoMet_MTases"/>
    <property type="match status" value="1"/>
</dbReference>
<gene>
    <name evidence="2" type="ORF">GCM10010285_20430</name>
</gene>
<dbReference type="SUPFAM" id="SSF53335">
    <property type="entry name" value="S-adenosyl-L-methionine-dependent methyltransferases"/>
    <property type="match status" value="1"/>
</dbReference>
<dbReference type="Pfam" id="PF13649">
    <property type="entry name" value="Methyltransf_25"/>
    <property type="match status" value="1"/>
</dbReference>
<name>A0ABQ2SVI8_STREZ</name>
<keyword evidence="2" id="KW-0808">Transferase</keyword>
<dbReference type="InterPro" id="IPR029063">
    <property type="entry name" value="SAM-dependent_MTases_sf"/>
</dbReference>
<dbReference type="Proteomes" id="UP000597853">
    <property type="component" value="Unassembled WGS sequence"/>
</dbReference>
<dbReference type="InterPro" id="IPR041698">
    <property type="entry name" value="Methyltransf_25"/>
</dbReference>
<dbReference type="Gene3D" id="3.40.50.150">
    <property type="entry name" value="Vaccinia Virus protein VP39"/>
    <property type="match status" value="1"/>
</dbReference>
<keyword evidence="3" id="KW-1185">Reference proteome</keyword>
<proteinExistence type="predicted"/>
<keyword evidence="2" id="KW-0489">Methyltransferase</keyword>
<sequence length="294" mass="31037">MTGDAAGPGGGRKTGVAAAPVAATVPAVTDTRTPSAPLGPPAPLAAEPPQLTRLTFHGPLSGHRAGRLVERLARTGPATVLDIGCGWGELMLRVLEAVPGATGVGVDLKAGDLARGRRAAEERGLAGRVRFLEESATGTSRGPADLVLCVGSSQALTTVEPPGLVVEALRALRGLVTDGGRVLLGEGFWQRPPAEAELAGMWPGARATDHYDLGTLLDLTVEAGFRPEWTETADAGEWEEFESAYQADTEVWLAEHPDHPRAAETRERLDRHRAQWMSYRGILGLAYLTLVPAR</sequence>
<dbReference type="EMBL" id="BMTX01000004">
    <property type="protein sequence ID" value="GGS40983.1"/>
    <property type="molecule type" value="Genomic_DNA"/>
</dbReference>
<evidence type="ECO:0000313" key="3">
    <source>
        <dbReference type="Proteomes" id="UP000597853"/>
    </source>
</evidence>
<dbReference type="GO" id="GO:0008168">
    <property type="term" value="F:methyltransferase activity"/>
    <property type="evidence" value="ECO:0007669"/>
    <property type="project" value="UniProtKB-KW"/>
</dbReference>